<proteinExistence type="predicted"/>
<feature type="compositionally biased region" description="Acidic residues" evidence="1">
    <location>
        <begin position="41"/>
        <end position="57"/>
    </location>
</feature>
<dbReference type="AlphaFoldDB" id="S8DIR5"/>
<protein>
    <submittedName>
        <fullName evidence="2">Uncharacterized protein</fullName>
    </submittedName>
</protein>
<accession>S8DIR5</accession>
<dbReference type="OrthoDB" id="2796880at2759"/>
<feature type="compositionally biased region" description="Acidic residues" evidence="1">
    <location>
        <begin position="78"/>
        <end position="92"/>
    </location>
</feature>
<dbReference type="HOGENOM" id="CLU_1030723_0_0_1"/>
<evidence type="ECO:0000313" key="3">
    <source>
        <dbReference type="Proteomes" id="UP000015241"/>
    </source>
</evidence>
<dbReference type="Proteomes" id="UP000015241">
    <property type="component" value="Unassembled WGS sequence"/>
</dbReference>
<evidence type="ECO:0000313" key="2">
    <source>
        <dbReference type="EMBL" id="EPS93496.1"/>
    </source>
</evidence>
<dbReference type="InParanoid" id="S8DIR5"/>
<organism evidence="2 3">
    <name type="scientific">Fomitopsis schrenkii</name>
    <name type="common">Brown rot fungus</name>
    <dbReference type="NCBI Taxonomy" id="2126942"/>
    <lineage>
        <taxon>Eukaryota</taxon>
        <taxon>Fungi</taxon>
        <taxon>Dikarya</taxon>
        <taxon>Basidiomycota</taxon>
        <taxon>Agaricomycotina</taxon>
        <taxon>Agaricomycetes</taxon>
        <taxon>Polyporales</taxon>
        <taxon>Fomitopsis</taxon>
    </lineage>
</organism>
<sequence length="270" mass="30680">MSDVATSLPIKPYVWRHKDEADIIKEYLASVQRQRDQGEHSDDEDELSDRDSDDSDTSSDVSESESCSSEGEFHNCEEPPESGADEGDDNDWVDAKSLPSGPNRNFLRCMHDFAPYEPNDPTPVYDEDDLRATQRAWDDALLGRAPFDNRRTLVQWHERLIAAINDMDDEYAAQHGFPSSAIKRRETVPVVDLRLDREVSEVAAELRARSTVEVAHAPMDNLRRGLLYLAQTLYLKESLMKREHMFPPKLDSDNGDGTIDDSDDAEYVFV</sequence>
<feature type="compositionally biased region" description="Low complexity" evidence="1">
    <location>
        <begin position="58"/>
        <end position="70"/>
    </location>
</feature>
<feature type="region of interest" description="Disordered" evidence="1">
    <location>
        <begin position="30"/>
        <end position="98"/>
    </location>
</feature>
<gene>
    <name evidence="2" type="ORF">FOMPIDRAFT_1063509</name>
</gene>
<dbReference type="EMBL" id="KE504271">
    <property type="protein sequence ID" value="EPS93496.1"/>
    <property type="molecule type" value="Genomic_DNA"/>
</dbReference>
<reference evidence="2 3" key="1">
    <citation type="journal article" date="2012" name="Science">
        <title>The Paleozoic origin of enzymatic lignin decomposition reconstructed from 31 fungal genomes.</title>
        <authorList>
            <person name="Floudas D."/>
            <person name="Binder M."/>
            <person name="Riley R."/>
            <person name="Barry K."/>
            <person name="Blanchette R.A."/>
            <person name="Henrissat B."/>
            <person name="Martinez A.T."/>
            <person name="Otillar R."/>
            <person name="Spatafora J.W."/>
            <person name="Yadav J.S."/>
            <person name="Aerts A."/>
            <person name="Benoit I."/>
            <person name="Boyd A."/>
            <person name="Carlson A."/>
            <person name="Copeland A."/>
            <person name="Coutinho P.M."/>
            <person name="de Vries R.P."/>
            <person name="Ferreira P."/>
            <person name="Findley K."/>
            <person name="Foster B."/>
            <person name="Gaskell J."/>
            <person name="Glotzer D."/>
            <person name="Gorecki P."/>
            <person name="Heitman J."/>
            <person name="Hesse C."/>
            <person name="Hori C."/>
            <person name="Igarashi K."/>
            <person name="Jurgens J.A."/>
            <person name="Kallen N."/>
            <person name="Kersten P."/>
            <person name="Kohler A."/>
            <person name="Kuees U."/>
            <person name="Kumar T.K.A."/>
            <person name="Kuo A."/>
            <person name="LaButti K."/>
            <person name="Larrondo L.F."/>
            <person name="Lindquist E."/>
            <person name="Ling A."/>
            <person name="Lombard V."/>
            <person name="Lucas S."/>
            <person name="Lundell T."/>
            <person name="Martin R."/>
            <person name="McLaughlin D.J."/>
            <person name="Morgenstern I."/>
            <person name="Morin E."/>
            <person name="Murat C."/>
            <person name="Nagy L.G."/>
            <person name="Nolan M."/>
            <person name="Ohm R.A."/>
            <person name="Patyshakuliyeva A."/>
            <person name="Rokas A."/>
            <person name="Ruiz-Duenas F.J."/>
            <person name="Sabat G."/>
            <person name="Salamov A."/>
            <person name="Samejima M."/>
            <person name="Schmutz J."/>
            <person name="Slot J.C."/>
            <person name="St John F."/>
            <person name="Stenlid J."/>
            <person name="Sun H."/>
            <person name="Sun S."/>
            <person name="Syed K."/>
            <person name="Tsang A."/>
            <person name="Wiebenga A."/>
            <person name="Young D."/>
            <person name="Pisabarro A."/>
            <person name="Eastwood D.C."/>
            <person name="Martin F."/>
            <person name="Cullen D."/>
            <person name="Grigoriev I.V."/>
            <person name="Hibbett D.S."/>
        </authorList>
    </citation>
    <scope>NUCLEOTIDE SEQUENCE</scope>
    <source>
        <strain evidence="3">FP-58527</strain>
    </source>
</reference>
<name>S8DIR5_FOMSC</name>
<evidence type="ECO:0000256" key="1">
    <source>
        <dbReference type="SAM" id="MobiDB-lite"/>
    </source>
</evidence>
<keyword evidence="3" id="KW-1185">Reference proteome</keyword>